<gene>
    <name evidence="2" type="ordered locus">Vdis_2315</name>
</gene>
<dbReference type="KEGG" id="vdi:Vdis_2315"/>
<proteinExistence type="predicted"/>
<feature type="transmembrane region" description="Helical" evidence="1">
    <location>
        <begin position="21"/>
        <end position="54"/>
    </location>
</feature>
<evidence type="ECO:0000313" key="3">
    <source>
        <dbReference type="Proteomes" id="UP000006681"/>
    </source>
</evidence>
<keyword evidence="1" id="KW-0472">Membrane</keyword>
<name>E1QQS1_VULDI</name>
<dbReference type="HOGENOM" id="CLU_2191176_0_0_2"/>
<dbReference type="STRING" id="572478.Vdis_2315"/>
<evidence type="ECO:0000256" key="1">
    <source>
        <dbReference type="SAM" id="Phobius"/>
    </source>
</evidence>
<keyword evidence="1" id="KW-1133">Transmembrane helix</keyword>
<reference evidence="3" key="2">
    <citation type="journal article" date="2010" name="Stand. Genomic Sci.">
        <title>Complete genome sequence of Vulcanisaeta distributa type strain (IC-017T).</title>
        <authorList>
            <person name="Mavromatis K."/>
            <person name="Sikorski J."/>
            <person name="Pabst E."/>
            <person name="Teshima H."/>
            <person name="Lapidus A."/>
            <person name="Lucas S."/>
            <person name="Nolan M."/>
            <person name="Glavina Del Rio T."/>
            <person name="Cheng J."/>
            <person name="Bruce D."/>
            <person name="Goodwin L."/>
            <person name="Pitluck S."/>
            <person name="Liolios K."/>
            <person name="Ivanova N."/>
            <person name="Mikhailova N."/>
            <person name="Pati A."/>
            <person name="Chen A."/>
            <person name="Palaniappan K."/>
            <person name="Land M."/>
            <person name="Hauser L."/>
            <person name="Chang Y."/>
            <person name="Jeffries C."/>
            <person name="Rohde M."/>
            <person name="Spring S."/>
            <person name="Goker M."/>
            <person name="Wirth R."/>
            <person name="Woyke T."/>
            <person name="Bristow J."/>
            <person name="Eisen J."/>
            <person name="Markowitz V."/>
            <person name="Hugenholtz P."/>
            <person name="Klenk H."/>
            <person name="Kyrpides N."/>
        </authorList>
    </citation>
    <scope>NUCLEOTIDE SEQUENCE [LARGE SCALE GENOMIC DNA]</scope>
    <source>
        <strain evidence="3">DSM 14429 / JCM 11212 / NBRC 100878 / IC-017</strain>
    </source>
</reference>
<dbReference type="AlphaFoldDB" id="E1QQS1"/>
<dbReference type="EMBL" id="CP002100">
    <property type="protein sequence ID" value="ADN51683.1"/>
    <property type="molecule type" value="Genomic_DNA"/>
</dbReference>
<keyword evidence="3" id="KW-1185">Reference proteome</keyword>
<reference evidence="2 3" key="1">
    <citation type="journal article" date="2010" name="Stand. Genomic Sci.">
        <title>Complete genome sequence of Vulcanisaeta distributa type strain (IC-017).</title>
        <authorList>
            <person name="Mavromatis K."/>
            <person name="Sikorski J."/>
            <person name="Pabst E."/>
            <person name="Teshima H."/>
            <person name="Lapidus A."/>
            <person name="Lucas S."/>
            <person name="Nolan M."/>
            <person name="Glavina Del Rio T."/>
            <person name="Cheng J.F."/>
            <person name="Bruce D."/>
            <person name="Goodwin L."/>
            <person name="Pitluck S."/>
            <person name="Liolios K."/>
            <person name="Ivanova N."/>
            <person name="Mikhailova N."/>
            <person name="Pati A."/>
            <person name="Chen A."/>
            <person name="Palaniappan K."/>
            <person name="Land M."/>
            <person name="Hauser L."/>
            <person name="Chang Y.J."/>
            <person name="Jeffries C.D."/>
            <person name="Rohde M."/>
            <person name="Spring S."/>
            <person name="Goker M."/>
            <person name="Wirth R."/>
            <person name="Woyke T."/>
            <person name="Bristow J."/>
            <person name="Eisen J.A."/>
            <person name="Markowitz V."/>
            <person name="Hugenholtz P."/>
            <person name="Klenk H.P."/>
            <person name="Kyrpides N.C."/>
        </authorList>
    </citation>
    <scope>NUCLEOTIDE SEQUENCE [LARGE SCALE GENOMIC DNA]</scope>
    <source>
        <strain evidence="3">DSM 14429 / JCM 11212 / NBRC 100878 / IC-017</strain>
    </source>
</reference>
<keyword evidence="1" id="KW-0812">Transmembrane</keyword>
<organism evidence="2 3">
    <name type="scientific">Vulcanisaeta distributa (strain DSM 14429 / JCM 11212 / NBRC 100878 / IC-017)</name>
    <dbReference type="NCBI Taxonomy" id="572478"/>
    <lineage>
        <taxon>Archaea</taxon>
        <taxon>Thermoproteota</taxon>
        <taxon>Thermoprotei</taxon>
        <taxon>Thermoproteales</taxon>
        <taxon>Thermoproteaceae</taxon>
        <taxon>Vulcanisaeta</taxon>
    </lineage>
</organism>
<dbReference type="Proteomes" id="UP000006681">
    <property type="component" value="Chromosome"/>
</dbReference>
<feature type="transmembrane region" description="Helical" evidence="1">
    <location>
        <begin position="60"/>
        <end position="78"/>
    </location>
</feature>
<evidence type="ECO:0000313" key="2">
    <source>
        <dbReference type="EMBL" id="ADN51683.1"/>
    </source>
</evidence>
<accession>E1QQS1</accession>
<sequence length="108" mass="12128">MRVNIIGENMNNVKRRNYCTIIDDLGIVATFVGALFIYFVILMALALPIMGLAFVHGGPVAGIIVSAIIVIIPTYFFVKDLVRHIRRSSFTIRNYVESIFHVRGSCPR</sequence>
<protein>
    <submittedName>
        <fullName evidence="2">Uncharacterized protein</fullName>
    </submittedName>
</protein>